<organism evidence="3 4">
    <name type="scientific">Genlisea aurea</name>
    <dbReference type="NCBI Taxonomy" id="192259"/>
    <lineage>
        <taxon>Eukaryota</taxon>
        <taxon>Viridiplantae</taxon>
        <taxon>Streptophyta</taxon>
        <taxon>Embryophyta</taxon>
        <taxon>Tracheophyta</taxon>
        <taxon>Spermatophyta</taxon>
        <taxon>Magnoliopsida</taxon>
        <taxon>eudicotyledons</taxon>
        <taxon>Gunneridae</taxon>
        <taxon>Pentapetalae</taxon>
        <taxon>asterids</taxon>
        <taxon>lamiids</taxon>
        <taxon>Lamiales</taxon>
        <taxon>Lentibulariaceae</taxon>
        <taxon>Genlisea</taxon>
    </lineage>
</organism>
<dbReference type="GO" id="GO:0009630">
    <property type="term" value="P:gravitropism"/>
    <property type="evidence" value="ECO:0007669"/>
    <property type="project" value="InterPro"/>
</dbReference>
<evidence type="ECO:0000256" key="1">
    <source>
        <dbReference type="ARBA" id="ARBA00022604"/>
    </source>
</evidence>
<keyword evidence="4" id="KW-1185">Reference proteome</keyword>
<accession>S8D952</accession>
<comment type="similarity">
    <text evidence="2">Belongs to the LAZY family.</text>
</comment>
<evidence type="ECO:0000313" key="3">
    <source>
        <dbReference type="EMBL" id="EPS73931.1"/>
    </source>
</evidence>
<reference evidence="3 4" key="1">
    <citation type="journal article" date="2013" name="BMC Genomics">
        <title>The miniature genome of a carnivorous plant Genlisea aurea contains a low number of genes and short non-coding sequences.</title>
        <authorList>
            <person name="Leushkin E.V."/>
            <person name="Sutormin R.A."/>
            <person name="Nabieva E.R."/>
            <person name="Penin A.A."/>
            <person name="Kondrashov A.S."/>
            <person name="Logacheva M.D."/>
        </authorList>
    </citation>
    <scope>NUCLEOTIDE SEQUENCE [LARGE SCALE GENOMIC DNA]</scope>
</reference>
<dbReference type="InterPro" id="IPR044683">
    <property type="entry name" value="LAZY"/>
</dbReference>
<dbReference type="EMBL" id="AUSU01000243">
    <property type="protein sequence ID" value="EPS73931.1"/>
    <property type="molecule type" value="Genomic_DNA"/>
</dbReference>
<protein>
    <submittedName>
        <fullName evidence="3">Uncharacterized protein</fullName>
    </submittedName>
</protein>
<proteinExistence type="inferred from homology"/>
<evidence type="ECO:0000256" key="2">
    <source>
        <dbReference type="ARBA" id="ARBA00024198"/>
    </source>
</evidence>
<comment type="caution">
    <text evidence="3">The sequence shown here is derived from an EMBL/GenBank/DDBJ whole genome shotgun (WGS) entry which is preliminary data.</text>
</comment>
<dbReference type="PANTHER" id="PTHR34045:SF3">
    <property type="entry name" value="PROTEIN LAZY 4"/>
    <property type="match status" value="1"/>
</dbReference>
<evidence type="ECO:0000313" key="4">
    <source>
        <dbReference type="Proteomes" id="UP000015453"/>
    </source>
</evidence>
<dbReference type="PANTHER" id="PTHR34045">
    <property type="entry name" value="OS03G0406300 PROTEIN"/>
    <property type="match status" value="1"/>
</dbReference>
<sequence>MKIFGWLRYKINGNGKEEEEEEEEDLNAAESSVNRLKNHHGLLAIGTFGTKNLEPDHCLERATLDSKSSHSLQMLQQKLSLEDFLDCLWEEENGKDEMNKEFPGNKPALQTATGSIRINLDNSNCIKNTSLSLLLKKALLCSLPAPFPDPRMESSRAEKVQMLRSFLHKKIYPQRHIPRTTLKRYLNIGKDTDSEEEVTLGSRWMKMRTKCKQSYKTLIFEVYIL</sequence>
<dbReference type="AlphaFoldDB" id="S8D952"/>
<dbReference type="Proteomes" id="UP000015453">
    <property type="component" value="Unassembled WGS sequence"/>
</dbReference>
<name>S8D952_9LAMI</name>
<dbReference type="GO" id="GO:0040008">
    <property type="term" value="P:regulation of growth"/>
    <property type="evidence" value="ECO:0007669"/>
    <property type="project" value="InterPro"/>
</dbReference>
<gene>
    <name evidence="3" type="ORF">M569_00832</name>
</gene>
<dbReference type="OrthoDB" id="1729737at2759"/>
<keyword evidence="1" id="KW-0341">Growth regulation</keyword>